<accession>A0ACC2GEL1</accession>
<gene>
    <name evidence="1" type="ORF">DPEC_G00177080</name>
</gene>
<keyword evidence="2" id="KW-1185">Reference proteome</keyword>
<proteinExistence type="predicted"/>
<dbReference type="Proteomes" id="UP001157502">
    <property type="component" value="Chromosome 14"/>
</dbReference>
<evidence type="ECO:0000313" key="1">
    <source>
        <dbReference type="EMBL" id="KAJ8002174.1"/>
    </source>
</evidence>
<reference evidence="1" key="1">
    <citation type="submission" date="2021-05" db="EMBL/GenBank/DDBJ databases">
        <authorList>
            <person name="Pan Q."/>
            <person name="Jouanno E."/>
            <person name="Zahm M."/>
            <person name="Klopp C."/>
            <person name="Cabau C."/>
            <person name="Louis A."/>
            <person name="Berthelot C."/>
            <person name="Parey E."/>
            <person name="Roest Crollius H."/>
            <person name="Montfort J."/>
            <person name="Robinson-Rechavi M."/>
            <person name="Bouchez O."/>
            <person name="Lampietro C."/>
            <person name="Lopez Roques C."/>
            <person name="Donnadieu C."/>
            <person name="Postlethwait J."/>
            <person name="Bobe J."/>
            <person name="Dillon D."/>
            <person name="Chandos A."/>
            <person name="von Hippel F."/>
            <person name="Guiguen Y."/>
        </authorList>
    </citation>
    <scope>NUCLEOTIDE SEQUENCE</scope>
    <source>
        <tissue evidence="1">Blood</tissue>
    </source>
</reference>
<name>A0ACC2GEL1_DALPE</name>
<comment type="caution">
    <text evidence="1">The sequence shown here is derived from an EMBL/GenBank/DDBJ whole genome shotgun (WGS) entry which is preliminary data.</text>
</comment>
<sequence>MTERIKYSDTSGTMSEKGQHGTGGKPKTNRLTRSLRQTQTTTSITESQQSCQEDFKTPTRATTRSRYNNVCNQVNSPLNESDHQDIVWDATTPSPRRTYSKKGKKCYANVGIVDISEIVNRIAPKHGRPVVPESSLNQWIGESAIPCTPEVQQPKARKKSPRTNSVADLLKLAKEFDFNMHRQDEEHVKHKQSLDLRSDSDDVLDFDCKQDQPPPRSLNVTPETTQPTLQTNCVAVPNNPVGCDHEMGDDYDILFDGPTQYISDDISHNSLPWSMDVKTAPAGSDKPVFEKGLGSSHGHNLSVSSPQLVRRSQANVDFDDDWGNDLLDSSLVFEMTQNPDIFAPPKPSSVQSVSNESQFVNNNPAAISANAFSRRHQQQHQQESGDVQTTFSQSNKLRKHRKTFTLEYPHFQLNEGSKPSSKSVSAAEVHYLHNPKLTSSSNKASFMASGVQHSQRTQHQSNGKQAIPQMPYSQHGTLVSPKSSTSATTNSYSQKARQAEDSSYYQNAENDKSKGTDTIGAFASPCVVPEDDLDFIFASDSIWDDSDDDDLLCQVCDTLESQEEGMAVPVVRLSQSLSSNQAPSRSGFPVPAPLISGRHNVNENGYSVNKTVTETARLQNHILSSYSQSAPKNGSVFSHSLHNNSVPNAVVSGSTRPNCNPLPRNTAVSLSEPQTPMASDVGRTTDETTKQHVTGSGVQPLSCSARVNLTSNPSQFTFKRPSGCVSKFVNDGTSKVGKCSAEEIELKKKQAMERRRERMLTASNLKTLT</sequence>
<protein>
    <submittedName>
        <fullName evidence="1">Uncharacterized protein</fullName>
    </submittedName>
</protein>
<organism evidence="1 2">
    <name type="scientific">Dallia pectoralis</name>
    <name type="common">Alaska blackfish</name>
    <dbReference type="NCBI Taxonomy" id="75939"/>
    <lineage>
        <taxon>Eukaryota</taxon>
        <taxon>Metazoa</taxon>
        <taxon>Chordata</taxon>
        <taxon>Craniata</taxon>
        <taxon>Vertebrata</taxon>
        <taxon>Euteleostomi</taxon>
        <taxon>Actinopterygii</taxon>
        <taxon>Neopterygii</taxon>
        <taxon>Teleostei</taxon>
        <taxon>Protacanthopterygii</taxon>
        <taxon>Esociformes</taxon>
        <taxon>Umbridae</taxon>
        <taxon>Dallia</taxon>
    </lineage>
</organism>
<evidence type="ECO:0000313" key="2">
    <source>
        <dbReference type="Proteomes" id="UP001157502"/>
    </source>
</evidence>
<dbReference type="EMBL" id="CM055741">
    <property type="protein sequence ID" value="KAJ8002174.1"/>
    <property type="molecule type" value="Genomic_DNA"/>
</dbReference>